<keyword evidence="2" id="KW-0812">Transmembrane</keyword>
<organism evidence="3 4">
    <name type="scientific">Beggiatoa alba B18LD</name>
    <dbReference type="NCBI Taxonomy" id="395493"/>
    <lineage>
        <taxon>Bacteria</taxon>
        <taxon>Pseudomonadati</taxon>
        <taxon>Pseudomonadota</taxon>
        <taxon>Gammaproteobacteria</taxon>
        <taxon>Thiotrichales</taxon>
        <taxon>Thiotrichaceae</taxon>
        <taxon>Beggiatoa</taxon>
    </lineage>
</organism>
<evidence type="ECO:0008006" key="5">
    <source>
        <dbReference type="Google" id="ProtNLM"/>
    </source>
</evidence>
<feature type="transmembrane region" description="Helical" evidence="2">
    <location>
        <begin position="6"/>
        <end position="22"/>
    </location>
</feature>
<protein>
    <recommendedName>
        <fullName evidence="5">DUF2304 domain-containing protein</fullName>
    </recommendedName>
</protein>
<dbReference type="HOGENOM" id="CLU_134280_1_1_6"/>
<evidence type="ECO:0000313" key="3">
    <source>
        <dbReference type="EMBL" id="EIJ41299.1"/>
    </source>
</evidence>
<evidence type="ECO:0000256" key="1">
    <source>
        <dbReference type="SAM" id="Coils"/>
    </source>
</evidence>
<dbReference type="AlphaFoldDB" id="I3CCF6"/>
<accession>I3CCF6</accession>
<keyword evidence="2" id="KW-0472">Membrane</keyword>
<gene>
    <name evidence="3" type="ORF">BegalDRAFT_0379</name>
</gene>
<dbReference type="OrthoDB" id="8812556at2"/>
<dbReference type="EMBL" id="JH600070">
    <property type="protein sequence ID" value="EIJ41299.1"/>
    <property type="molecule type" value="Genomic_DNA"/>
</dbReference>
<keyword evidence="2" id="KW-1133">Transmembrane helix</keyword>
<feature type="transmembrane region" description="Helical" evidence="2">
    <location>
        <begin position="67"/>
        <end position="86"/>
    </location>
</feature>
<proteinExistence type="predicted"/>
<dbReference type="STRING" id="395493.BegalDRAFT_0379"/>
<dbReference type="eggNOG" id="COG2456">
    <property type="taxonomic scope" value="Bacteria"/>
</dbReference>
<dbReference type="Pfam" id="PF10066">
    <property type="entry name" value="DUF2304"/>
    <property type="match status" value="1"/>
</dbReference>
<keyword evidence="1" id="KW-0175">Coiled coil</keyword>
<keyword evidence="4" id="KW-1185">Reference proteome</keyword>
<feature type="coiled-coil region" evidence="1">
    <location>
        <begin position="87"/>
        <end position="114"/>
    </location>
</feature>
<evidence type="ECO:0000256" key="2">
    <source>
        <dbReference type="SAM" id="Phobius"/>
    </source>
</evidence>
<feature type="transmembrane region" description="Helical" evidence="2">
    <location>
        <begin position="34"/>
        <end position="55"/>
    </location>
</feature>
<name>I3CCF6_9GAMM</name>
<evidence type="ECO:0000313" key="4">
    <source>
        <dbReference type="Proteomes" id="UP000005744"/>
    </source>
</evidence>
<dbReference type="InterPro" id="IPR019277">
    <property type="entry name" value="DUF2304"/>
</dbReference>
<reference evidence="3 4" key="1">
    <citation type="submission" date="2011-11" db="EMBL/GenBank/DDBJ databases">
        <title>Improved High-Quality Draft sequence of Beggiatoa alba B18lD.</title>
        <authorList>
            <consortium name="US DOE Joint Genome Institute"/>
            <person name="Lucas S."/>
            <person name="Han J."/>
            <person name="Lapidus A."/>
            <person name="Cheng J.-F."/>
            <person name="Goodwin L."/>
            <person name="Pitluck S."/>
            <person name="Peters L."/>
            <person name="Mikhailova N."/>
            <person name="Held B."/>
            <person name="Detter J.C."/>
            <person name="Han C."/>
            <person name="Tapia R."/>
            <person name="Land M."/>
            <person name="Hauser L."/>
            <person name="Kyrpides N."/>
            <person name="Ivanova N."/>
            <person name="Pagani I."/>
            <person name="Samuel K."/>
            <person name="Teske A."/>
            <person name="Mueller J."/>
            <person name="Woyke T."/>
        </authorList>
    </citation>
    <scope>NUCLEOTIDE SEQUENCE [LARGE SCALE GENOMIC DNA]</scope>
    <source>
        <strain evidence="3 4">B18LD</strain>
    </source>
</reference>
<sequence>MTYQVTSAILGFGLATTILWLIRRDRLHGRHAFWWLCTAFFVVLLGVFPKIIDYFALKLGINYPPTLLFVLGMSMILIKVLSIDLHQSQLERKMRRLAQRLALLEAEHHQNRKQPIDELSDDK</sequence>
<dbReference type="Proteomes" id="UP000005744">
    <property type="component" value="Unassembled WGS sequence"/>
</dbReference>